<sequence length="156" mass="17504">MLIAVVSDTHMDGYSMKKVLKKIKSADMLIHLGDNVSDAKWFEKNFGNRVVYVRGNCDYSPSEPAEIIEEICGKRIFITHGHHYGVKYGIEELQSKAEAENANIALYGHTHRSAVDYIRGIWYINPGSAAMARDASESFAMIEIKDGKVNPWLVVV</sequence>
<reference evidence="4 5" key="1">
    <citation type="submission" date="2017-03" db="EMBL/GenBank/DDBJ databases">
        <title>Genome sequence of Clostridium oryzae DSM 28571.</title>
        <authorList>
            <person name="Poehlein A."/>
            <person name="Daniel R."/>
        </authorList>
    </citation>
    <scope>NUCLEOTIDE SEQUENCE [LARGE SCALE GENOMIC DNA]</scope>
    <source>
        <strain evidence="4 5">DSM 28571</strain>
    </source>
</reference>
<dbReference type="InterPro" id="IPR000979">
    <property type="entry name" value="Phosphodiesterase_MJ0936/Vps29"/>
</dbReference>
<dbReference type="GO" id="GO:0046872">
    <property type="term" value="F:metal ion binding"/>
    <property type="evidence" value="ECO:0007669"/>
    <property type="project" value="UniProtKB-KW"/>
</dbReference>
<evidence type="ECO:0000256" key="2">
    <source>
        <dbReference type="RuleBase" id="RU362039"/>
    </source>
</evidence>
<comment type="cofactor">
    <cofactor evidence="2">
        <name>a divalent metal cation</name>
        <dbReference type="ChEBI" id="CHEBI:60240"/>
    </cofactor>
</comment>
<comment type="similarity">
    <text evidence="1 2">Belongs to the metallophosphoesterase superfamily. YfcE family.</text>
</comment>
<dbReference type="Proteomes" id="UP000190080">
    <property type="component" value="Unassembled WGS sequence"/>
</dbReference>
<organism evidence="4 5">
    <name type="scientific">Clostridium oryzae</name>
    <dbReference type="NCBI Taxonomy" id="1450648"/>
    <lineage>
        <taxon>Bacteria</taxon>
        <taxon>Bacillati</taxon>
        <taxon>Bacillota</taxon>
        <taxon>Clostridia</taxon>
        <taxon>Eubacteriales</taxon>
        <taxon>Clostridiaceae</taxon>
        <taxon>Clostridium</taxon>
    </lineage>
</organism>
<dbReference type="Gene3D" id="3.60.21.10">
    <property type="match status" value="1"/>
</dbReference>
<dbReference type="AlphaFoldDB" id="A0A1V4IWG6"/>
<dbReference type="InterPro" id="IPR029052">
    <property type="entry name" value="Metallo-depent_PP-like"/>
</dbReference>
<dbReference type="STRING" id="1450648.CLORY_07350"/>
<comment type="caution">
    <text evidence="4">The sequence shown here is derived from an EMBL/GenBank/DDBJ whole genome shotgun (WGS) entry which is preliminary data.</text>
</comment>
<dbReference type="InterPro" id="IPR041802">
    <property type="entry name" value="MPP_YfcE"/>
</dbReference>
<gene>
    <name evidence="4" type="ORF">CLORY_07350</name>
</gene>
<dbReference type="GO" id="GO:0016787">
    <property type="term" value="F:hydrolase activity"/>
    <property type="evidence" value="ECO:0007669"/>
    <property type="project" value="UniProtKB-UniRule"/>
</dbReference>
<dbReference type="PANTHER" id="PTHR11124">
    <property type="entry name" value="VACUOLAR SORTING PROTEIN VPS29"/>
    <property type="match status" value="1"/>
</dbReference>
<dbReference type="Pfam" id="PF12850">
    <property type="entry name" value="Metallophos_2"/>
    <property type="match status" value="1"/>
</dbReference>
<evidence type="ECO:0000313" key="5">
    <source>
        <dbReference type="Proteomes" id="UP000190080"/>
    </source>
</evidence>
<dbReference type="CDD" id="cd00841">
    <property type="entry name" value="MPP_YfcE"/>
    <property type="match status" value="1"/>
</dbReference>
<accession>A0A1V4IWG6</accession>
<dbReference type="SUPFAM" id="SSF56300">
    <property type="entry name" value="Metallo-dependent phosphatases"/>
    <property type="match status" value="1"/>
</dbReference>
<dbReference type="RefSeq" id="WP_079422173.1">
    <property type="nucleotide sequence ID" value="NZ_MZGV01000005.1"/>
</dbReference>
<evidence type="ECO:0000256" key="1">
    <source>
        <dbReference type="ARBA" id="ARBA00008950"/>
    </source>
</evidence>
<evidence type="ECO:0000313" key="4">
    <source>
        <dbReference type="EMBL" id="OPJ64170.1"/>
    </source>
</evidence>
<dbReference type="EC" id="3.1.4.-" evidence="2"/>
<name>A0A1V4IWG6_9CLOT</name>
<dbReference type="InterPro" id="IPR024654">
    <property type="entry name" value="Calcineurin-like_PHP_lpxH"/>
</dbReference>
<dbReference type="OrthoDB" id="9800565at2"/>
<keyword evidence="2" id="KW-0479">Metal-binding</keyword>
<proteinExistence type="inferred from homology"/>
<evidence type="ECO:0000259" key="3">
    <source>
        <dbReference type="Pfam" id="PF12850"/>
    </source>
</evidence>
<dbReference type="EMBL" id="MZGV01000005">
    <property type="protein sequence ID" value="OPJ64170.1"/>
    <property type="molecule type" value="Genomic_DNA"/>
</dbReference>
<feature type="domain" description="Calcineurin-like phosphoesterase" evidence="3">
    <location>
        <begin position="1"/>
        <end position="146"/>
    </location>
</feature>
<protein>
    <recommendedName>
        <fullName evidence="2">Phosphoesterase</fullName>
        <ecNumber evidence="2">3.1.4.-</ecNumber>
    </recommendedName>
</protein>
<dbReference type="NCBIfam" id="TIGR00040">
    <property type="entry name" value="yfcE"/>
    <property type="match status" value="1"/>
</dbReference>
<keyword evidence="5" id="KW-1185">Reference proteome</keyword>